<keyword evidence="5" id="KW-1185">Reference proteome</keyword>
<gene>
    <name evidence="4" type="ORF">EHS11_00205</name>
</gene>
<evidence type="ECO:0000313" key="5">
    <source>
        <dbReference type="Proteomes" id="UP000298264"/>
    </source>
</evidence>
<dbReference type="GO" id="GO:0008714">
    <property type="term" value="F:AMP nucleosidase activity"/>
    <property type="evidence" value="ECO:0007669"/>
    <property type="project" value="UniProtKB-EC"/>
</dbReference>
<name>A0A4R9LTE6_9LEPT</name>
<dbReference type="PANTHER" id="PTHR43393">
    <property type="entry name" value="CYTOKININ RIBOSIDE 5'-MONOPHOSPHATE PHOSPHORIBOHYDROLASE"/>
    <property type="match status" value="1"/>
</dbReference>
<comment type="catalytic activity">
    <reaction evidence="1">
        <text>AMP + H2O = D-ribose 5-phosphate + adenine</text>
        <dbReference type="Rhea" id="RHEA:20129"/>
        <dbReference type="ChEBI" id="CHEBI:15377"/>
        <dbReference type="ChEBI" id="CHEBI:16708"/>
        <dbReference type="ChEBI" id="CHEBI:78346"/>
        <dbReference type="ChEBI" id="CHEBI:456215"/>
        <dbReference type="EC" id="3.2.2.4"/>
    </reaction>
</comment>
<dbReference type="PANTHER" id="PTHR43393:SF3">
    <property type="entry name" value="LYSINE DECARBOXYLASE-LIKE PROTEIN"/>
    <property type="match status" value="1"/>
</dbReference>
<dbReference type="Gene3D" id="3.40.50.450">
    <property type="match status" value="1"/>
</dbReference>
<dbReference type="AlphaFoldDB" id="A0A4R9LTE6"/>
<dbReference type="Proteomes" id="UP000298264">
    <property type="component" value="Unassembled WGS sequence"/>
</dbReference>
<sequence length="257" mass="29038">MTTLAFENKDFLWGDDAGSLRILSEYLHPKAEFIRHGVTDTVVIFGSARIPSPEGKKNANGSLHKGLLPLVKYYEEAVEFSRLLSDWGNHFDSEFPGRKLFISTGGGPGIMEAGNRGASDAGGESIALNIALPFEQHANPYASPKLSFEYHYFFMRKLWFMKHCRGIVAFPGGFGTFDELFEVLTLVQTEKKTKIPILLYGKEFWDKVVNFPVLAEYGLINEDDLDLFSYANTPEEAFRFFQEKIRLELTQKLGTKS</sequence>
<accession>A0A4R9LTE6</accession>
<evidence type="ECO:0000256" key="3">
    <source>
        <dbReference type="ARBA" id="ARBA00031983"/>
    </source>
</evidence>
<reference evidence="4" key="1">
    <citation type="journal article" date="2019" name="PLoS Negl. Trop. Dis.">
        <title>Revisiting the worldwide diversity of Leptospira species in the environment.</title>
        <authorList>
            <person name="Vincent A.T."/>
            <person name="Schiettekatte O."/>
            <person name="Bourhy P."/>
            <person name="Veyrier F.J."/>
            <person name="Picardeau M."/>
        </authorList>
    </citation>
    <scope>NUCLEOTIDE SEQUENCE [LARGE SCALE GENOMIC DNA]</scope>
    <source>
        <strain evidence="4">201400974</strain>
    </source>
</reference>
<dbReference type="RefSeq" id="WP_135762406.1">
    <property type="nucleotide sequence ID" value="NZ_RQHV01000001.1"/>
</dbReference>
<dbReference type="OrthoDB" id="9801098at2"/>
<proteinExistence type="predicted"/>
<dbReference type="InterPro" id="IPR052341">
    <property type="entry name" value="LOG_family_nucleotidases"/>
</dbReference>
<dbReference type="Pfam" id="PF03641">
    <property type="entry name" value="Lysine_decarbox"/>
    <property type="match status" value="1"/>
</dbReference>
<evidence type="ECO:0000256" key="2">
    <source>
        <dbReference type="ARBA" id="ARBA00011985"/>
    </source>
</evidence>
<comment type="caution">
    <text evidence="4">The sequence shown here is derived from an EMBL/GenBank/DDBJ whole genome shotgun (WGS) entry which is preliminary data.</text>
</comment>
<evidence type="ECO:0000313" key="4">
    <source>
        <dbReference type="EMBL" id="TGN16777.1"/>
    </source>
</evidence>
<organism evidence="4 5">
    <name type="scientific">Leptospira ilyithenensis</name>
    <dbReference type="NCBI Taxonomy" id="2484901"/>
    <lineage>
        <taxon>Bacteria</taxon>
        <taxon>Pseudomonadati</taxon>
        <taxon>Spirochaetota</taxon>
        <taxon>Spirochaetia</taxon>
        <taxon>Leptospirales</taxon>
        <taxon>Leptospiraceae</taxon>
        <taxon>Leptospira</taxon>
    </lineage>
</organism>
<dbReference type="EC" id="3.2.2.4" evidence="2"/>
<dbReference type="SUPFAM" id="SSF102405">
    <property type="entry name" value="MCP/YpsA-like"/>
    <property type="match status" value="1"/>
</dbReference>
<dbReference type="EMBL" id="RQHV01000001">
    <property type="protein sequence ID" value="TGN16777.1"/>
    <property type="molecule type" value="Genomic_DNA"/>
</dbReference>
<dbReference type="InterPro" id="IPR031100">
    <property type="entry name" value="LOG_fam"/>
</dbReference>
<dbReference type="GO" id="GO:0005829">
    <property type="term" value="C:cytosol"/>
    <property type="evidence" value="ECO:0007669"/>
    <property type="project" value="TreeGrafter"/>
</dbReference>
<evidence type="ECO:0000256" key="1">
    <source>
        <dbReference type="ARBA" id="ARBA00000274"/>
    </source>
</evidence>
<protein>
    <recommendedName>
        <fullName evidence="3">AMP nucleosidase</fullName>
        <ecNumber evidence="2">3.2.2.4</ecNumber>
    </recommendedName>
    <alternativeName>
        <fullName evidence="3">AMP nucleosidase</fullName>
    </alternativeName>
</protein>